<keyword evidence="1" id="KW-0808">Transferase</keyword>
<sequence length="640" mass="72295">MSNPGAPMHLQVPDNLRMATLTIHSPSEGTGSSLGKRMRSVEPDDIELTGGGSYVGSISSGGSYATRRKRVVTRNSRAKLNAANRLKHKPEFKFIKVTDTGTYIAAYRPGLRFAGPDPQVKAYVEECGLPQGVRDADSSCFMENCDDARMRHMAYFDREALPGPRTHVDAYDRAVSVVSQLLTLPERLPFPHAEDLKDVRFKASKYPGILYRQRGFKNRAEAQPAALADAQEAWSDLMMGQDVRPHHVRLGGRGKAVMSSERDARIVGVPKGRLILMLSQRDLLLNGVVEQRLTKEYCSEEYPVSVGMGWFGGNSNRFIERLLRFKKLFCFDAEKFDASLDPYLVMAALRILRDQFEDGWDSKYDAYWEFVAESLIWAPVERDDGWVLHKKVGTTSGHNFNTLVQSIITLILGYATMFSLVSLEEEPDVIDGMSMDALGDDNLMGVEEFLSHYTCDEVGERMKEIFNISWLGDKSFATTAVADPLVGDEDFTEEGAFEGVQYLGKHFRIKEVQAGEEKITVAIPYRRCLETFTHLYRPESSGRTIRDTYLRAMGNLMDCYGNPWAAEWVNGLLDWLERKMEVLPVEWSGEQAAAMGKVYGSEIAVVPKLKRWCYEDWEYLVLWEKEVQPENFVAIDIGYS</sequence>
<dbReference type="GO" id="GO:0003968">
    <property type="term" value="F:RNA-directed RNA polymerase activity"/>
    <property type="evidence" value="ECO:0007669"/>
    <property type="project" value="UniProtKB-KW"/>
</dbReference>
<name>A0A7L8Y985_9VIRU</name>
<protein>
    <submittedName>
        <fullName evidence="5">RNA-dependent RNA polymerase</fullName>
    </submittedName>
</protein>
<keyword evidence="2" id="KW-0548">Nucleotidyltransferase</keyword>
<evidence type="ECO:0000256" key="3">
    <source>
        <dbReference type="ARBA" id="ARBA00022953"/>
    </source>
</evidence>
<keyword evidence="5" id="KW-0696">RNA-directed RNA polymerase</keyword>
<dbReference type="InterPro" id="IPR007094">
    <property type="entry name" value="RNA-dir_pol_PSvirus"/>
</dbReference>
<evidence type="ECO:0000256" key="2">
    <source>
        <dbReference type="ARBA" id="ARBA00022695"/>
    </source>
</evidence>
<feature type="domain" description="RdRp catalytic" evidence="4">
    <location>
        <begin position="326"/>
        <end position="454"/>
    </location>
</feature>
<dbReference type="Pfam" id="PF00680">
    <property type="entry name" value="RdRP_1"/>
    <property type="match status" value="1"/>
</dbReference>
<dbReference type="GO" id="GO:0039694">
    <property type="term" value="P:viral RNA genome replication"/>
    <property type="evidence" value="ECO:0007669"/>
    <property type="project" value="InterPro"/>
</dbReference>
<evidence type="ECO:0000256" key="1">
    <source>
        <dbReference type="ARBA" id="ARBA00022679"/>
    </source>
</evidence>
<evidence type="ECO:0000313" key="5">
    <source>
        <dbReference type="EMBL" id="QOI17259.1"/>
    </source>
</evidence>
<evidence type="ECO:0000259" key="4">
    <source>
        <dbReference type="PROSITE" id="PS50507"/>
    </source>
</evidence>
<proteinExistence type="predicted"/>
<organism evidence="5">
    <name type="scientific">Caloscypha fulgens mycovirus 2</name>
    <dbReference type="NCBI Taxonomy" id="2778770"/>
    <lineage>
        <taxon>Viruses</taxon>
        <taxon>Riboviria</taxon>
    </lineage>
</organism>
<dbReference type="InterPro" id="IPR043502">
    <property type="entry name" value="DNA/RNA_pol_sf"/>
</dbReference>
<dbReference type="GO" id="GO:0003723">
    <property type="term" value="F:RNA binding"/>
    <property type="evidence" value="ECO:0007669"/>
    <property type="project" value="InterPro"/>
</dbReference>
<dbReference type="EMBL" id="MT764202">
    <property type="protein sequence ID" value="QOI17259.1"/>
    <property type="molecule type" value="Genomic_RNA"/>
</dbReference>
<dbReference type="GO" id="GO:0006351">
    <property type="term" value="P:DNA-templated transcription"/>
    <property type="evidence" value="ECO:0007669"/>
    <property type="project" value="InterPro"/>
</dbReference>
<dbReference type="SUPFAM" id="SSF56672">
    <property type="entry name" value="DNA/RNA polymerases"/>
    <property type="match status" value="1"/>
</dbReference>
<dbReference type="PROSITE" id="PS50507">
    <property type="entry name" value="RDRP_SSRNA_POS"/>
    <property type="match status" value="1"/>
</dbReference>
<gene>
    <name evidence="5" type="primary">RdRp</name>
</gene>
<dbReference type="InterPro" id="IPR001205">
    <property type="entry name" value="RNA-dir_pol_C"/>
</dbReference>
<keyword evidence="3" id="KW-0693">Viral RNA replication</keyword>
<reference evidence="5" key="1">
    <citation type="submission" date="2020-07" db="EMBL/GenBank/DDBJ databases">
        <title>Multiple infection by bipartite mycoviruses and a dsRNA virus related to the family Totiviridae in the ascomycetous fungus Caloscypha fulgens.</title>
        <authorList>
            <person name="Sahin E."/>
            <person name="Akata I."/>
            <person name="Keskin E."/>
        </authorList>
    </citation>
    <scope>NUCLEOTIDE SEQUENCE</scope>
    <source>
        <strain evidence="5">ANK VIR-84</strain>
    </source>
</reference>
<accession>A0A7L8Y985</accession>